<keyword evidence="1" id="KW-1133">Transmembrane helix</keyword>
<evidence type="ECO:0000256" key="1">
    <source>
        <dbReference type="SAM" id="Phobius"/>
    </source>
</evidence>
<evidence type="ECO:0000313" key="2">
    <source>
        <dbReference type="EMBL" id="EPF28349.1"/>
    </source>
</evidence>
<protein>
    <recommendedName>
        <fullName evidence="4">CPBP family intramembrane metalloprotease</fullName>
    </recommendedName>
</protein>
<sequence length="89" mass="10386">MNVLYIFNFFISVIPFGFITTWVYVKNNRSMLASIIFHLFVNFMQEKIAMPQTTKCVETICVTIAAAIIVFTNKDLFFEKRHIGRILES</sequence>
<feature type="transmembrane region" description="Helical" evidence="1">
    <location>
        <begin position="6"/>
        <end position="25"/>
    </location>
</feature>
<proteinExistence type="predicted"/>
<name>A0AA87TEK8_TREMD</name>
<accession>A0AA87TEK8</accession>
<dbReference type="Proteomes" id="UP000014634">
    <property type="component" value="Unassembled WGS sequence"/>
</dbReference>
<reference evidence="2 3" key="1">
    <citation type="submission" date="2013-04" db="EMBL/GenBank/DDBJ databases">
        <title>The Genome Sequence of Treponema medium ATCC 700293.</title>
        <authorList>
            <consortium name="The Broad Institute Genomics Platform"/>
            <person name="Earl A."/>
            <person name="Ward D."/>
            <person name="Feldgarden M."/>
            <person name="Gevers D."/>
            <person name="Leonetti C."/>
            <person name="Blanton J.M."/>
            <person name="Dewhirst F.E."/>
            <person name="Izard J."/>
            <person name="Walker B."/>
            <person name="Young S."/>
            <person name="Zeng Q."/>
            <person name="Gargeya S."/>
            <person name="Fitzgerald M."/>
            <person name="Haas B."/>
            <person name="Abouelleil A."/>
            <person name="Allen A.W."/>
            <person name="Alvarado L."/>
            <person name="Arachchi H.M."/>
            <person name="Berlin A.M."/>
            <person name="Chapman S.B."/>
            <person name="Gainer-Dewar J."/>
            <person name="Goldberg J."/>
            <person name="Griggs A."/>
            <person name="Gujja S."/>
            <person name="Hansen M."/>
            <person name="Howarth C."/>
            <person name="Imamovic A."/>
            <person name="Ireland A."/>
            <person name="Larimer J."/>
            <person name="McCowan C."/>
            <person name="Murphy C."/>
            <person name="Pearson M."/>
            <person name="Poon T.W."/>
            <person name="Priest M."/>
            <person name="Roberts A."/>
            <person name="Saif S."/>
            <person name="Shea T."/>
            <person name="Sisk P."/>
            <person name="Sykes S."/>
            <person name="Wortman J."/>
            <person name="Nusbaum C."/>
            <person name="Birren B."/>
        </authorList>
    </citation>
    <scope>NUCLEOTIDE SEQUENCE [LARGE SCALE GENOMIC DNA]</scope>
    <source>
        <strain evidence="2 3">ATCC 700293</strain>
    </source>
</reference>
<evidence type="ECO:0008006" key="4">
    <source>
        <dbReference type="Google" id="ProtNLM"/>
    </source>
</evidence>
<comment type="caution">
    <text evidence="2">The sequence shown here is derived from an EMBL/GenBank/DDBJ whole genome shotgun (WGS) entry which is preliminary data.</text>
</comment>
<keyword evidence="1" id="KW-0472">Membrane</keyword>
<organism evidence="2 3">
    <name type="scientific">Treponema medium ATCC 700293</name>
    <dbReference type="NCBI Taxonomy" id="1125700"/>
    <lineage>
        <taxon>Bacteria</taxon>
        <taxon>Pseudomonadati</taxon>
        <taxon>Spirochaetota</taxon>
        <taxon>Spirochaetia</taxon>
        <taxon>Spirochaetales</taxon>
        <taxon>Treponemataceae</taxon>
        <taxon>Treponema</taxon>
    </lineage>
</organism>
<dbReference type="EMBL" id="ATFE01000012">
    <property type="protein sequence ID" value="EPF28349.1"/>
    <property type="molecule type" value="Genomic_DNA"/>
</dbReference>
<gene>
    <name evidence="2" type="ORF">HMPREF9195_01558</name>
</gene>
<evidence type="ECO:0000313" key="3">
    <source>
        <dbReference type="Proteomes" id="UP000014634"/>
    </source>
</evidence>
<dbReference type="AlphaFoldDB" id="A0AA87TEK8"/>
<keyword evidence="1" id="KW-0812">Transmembrane</keyword>